<evidence type="ECO:0000259" key="1">
    <source>
        <dbReference type="Pfam" id="PF00085"/>
    </source>
</evidence>
<dbReference type="AlphaFoldDB" id="A0A2M7T8Z0"/>
<sequence length="52" mass="5729">MDNQANADMANKYGAQYIPTLVFIGKDGNVVNKIVGETTKDVLDKNVKKIMN</sequence>
<feature type="domain" description="Thioredoxin" evidence="1">
    <location>
        <begin position="1"/>
        <end position="49"/>
    </location>
</feature>
<dbReference type="InterPro" id="IPR036249">
    <property type="entry name" value="Thioredoxin-like_sf"/>
</dbReference>
<gene>
    <name evidence="2" type="ORF">COY37_05340</name>
</gene>
<dbReference type="InterPro" id="IPR013766">
    <property type="entry name" value="Thioredoxin_domain"/>
</dbReference>
<dbReference type="CDD" id="cd02947">
    <property type="entry name" value="TRX_family"/>
    <property type="match status" value="1"/>
</dbReference>
<dbReference type="EMBL" id="PFNG01000128">
    <property type="protein sequence ID" value="PIZ39172.1"/>
    <property type="molecule type" value="Genomic_DNA"/>
</dbReference>
<proteinExistence type="predicted"/>
<dbReference type="Pfam" id="PF00085">
    <property type="entry name" value="Thioredoxin"/>
    <property type="match status" value="1"/>
</dbReference>
<dbReference type="Proteomes" id="UP000230956">
    <property type="component" value="Unassembled WGS sequence"/>
</dbReference>
<dbReference type="SUPFAM" id="SSF52833">
    <property type="entry name" value="Thioredoxin-like"/>
    <property type="match status" value="1"/>
</dbReference>
<protein>
    <submittedName>
        <fullName evidence="2">Thiol reductase thioredoxin</fullName>
    </submittedName>
</protein>
<evidence type="ECO:0000313" key="3">
    <source>
        <dbReference type="Proteomes" id="UP000230956"/>
    </source>
</evidence>
<accession>A0A2M7T8Z0</accession>
<evidence type="ECO:0000313" key="2">
    <source>
        <dbReference type="EMBL" id="PIZ39172.1"/>
    </source>
</evidence>
<organism evidence="2 3">
    <name type="scientific">Candidatus Aquicultor secundus</name>
    <dbReference type="NCBI Taxonomy" id="1973895"/>
    <lineage>
        <taxon>Bacteria</taxon>
        <taxon>Bacillati</taxon>
        <taxon>Actinomycetota</taxon>
        <taxon>Candidatus Aquicultoria</taxon>
        <taxon>Candidatus Aquicultorales</taxon>
        <taxon>Candidatus Aquicultoraceae</taxon>
        <taxon>Candidatus Aquicultor</taxon>
    </lineage>
</organism>
<reference evidence="3" key="1">
    <citation type="submission" date="2017-09" db="EMBL/GenBank/DDBJ databases">
        <title>Depth-based differentiation of microbial function through sediment-hosted aquifers and enrichment of novel symbionts in the deep terrestrial subsurface.</title>
        <authorList>
            <person name="Probst A.J."/>
            <person name="Ladd B."/>
            <person name="Jarett J.K."/>
            <person name="Geller-Mcgrath D.E."/>
            <person name="Sieber C.M.K."/>
            <person name="Emerson J.B."/>
            <person name="Anantharaman K."/>
            <person name="Thomas B.C."/>
            <person name="Malmstrom R."/>
            <person name="Stieglmeier M."/>
            <person name="Klingl A."/>
            <person name="Woyke T."/>
            <person name="Ryan C.M."/>
            <person name="Banfield J.F."/>
        </authorList>
    </citation>
    <scope>NUCLEOTIDE SEQUENCE [LARGE SCALE GENOMIC DNA]</scope>
</reference>
<name>A0A2M7T8Z0_9ACTN</name>
<comment type="caution">
    <text evidence="2">The sequence shown here is derived from an EMBL/GenBank/DDBJ whole genome shotgun (WGS) entry which is preliminary data.</text>
</comment>
<dbReference type="Gene3D" id="3.40.30.10">
    <property type="entry name" value="Glutaredoxin"/>
    <property type="match status" value="1"/>
</dbReference>